<evidence type="ECO:0000256" key="1">
    <source>
        <dbReference type="SAM" id="MobiDB-lite"/>
    </source>
</evidence>
<dbReference type="VEuPathDB" id="FungiDB:G647_00256"/>
<dbReference type="InterPro" id="IPR039196">
    <property type="entry name" value="Fmc1"/>
</dbReference>
<dbReference type="eggNOG" id="ENOG502SD6J">
    <property type="taxonomic scope" value="Eukaryota"/>
</dbReference>
<organism evidence="2 3">
    <name type="scientific">Cladophialophora carrionii</name>
    <dbReference type="NCBI Taxonomy" id="86049"/>
    <lineage>
        <taxon>Eukaryota</taxon>
        <taxon>Fungi</taxon>
        <taxon>Dikarya</taxon>
        <taxon>Ascomycota</taxon>
        <taxon>Pezizomycotina</taxon>
        <taxon>Eurotiomycetes</taxon>
        <taxon>Chaetothyriomycetidae</taxon>
        <taxon>Chaetothyriales</taxon>
        <taxon>Herpotrichiellaceae</taxon>
        <taxon>Cladophialophora</taxon>
    </lineage>
</organism>
<dbReference type="EMBL" id="LGRB01000008">
    <property type="protein sequence ID" value="OCT53290.1"/>
    <property type="molecule type" value="Genomic_DNA"/>
</dbReference>
<evidence type="ECO:0000313" key="3">
    <source>
        <dbReference type="Proteomes" id="UP000094526"/>
    </source>
</evidence>
<dbReference type="STRING" id="86049.A0A1C1CXZ9"/>
<sequence>MSTTKAPPTLRSLYRRLLRELPPTPQPRHTLPRTPIHASIRKHVVSSWGQQQQQQQQHSEAQAQARLQELEQFVTYLRAQRMYGTLLQRYNPGMGMDEEERVRLTARRVGMDLPVEYGDGGGDGFGGAGARGGGNKK</sequence>
<evidence type="ECO:0000313" key="2">
    <source>
        <dbReference type="EMBL" id="OCT53290.1"/>
    </source>
</evidence>
<dbReference type="Proteomes" id="UP000094526">
    <property type="component" value="Unassembled WGS sequence"/>
</dbReference>
<keyword evidence="3" id="KW-1185">Reference proteome</keyword>
<dbReference type="AlphaFoldDB" id="A0A1C1CXZ9"/>
<gene>
    <name evidence="2" type="ORF">CLCR_10991</name>
</gene>
<reference evidence="3" key="1">
    <citation type="submission" date="2015-07" db="EMBL/GenBank/DDBJ databases">
        <authorList>
            <person name="Teixeira M.M."/>
            <person name="Souza R.C."/>
            <person name="Almeida L.G."/>
            <person name="Vicente V.A."/>
            <person name="de Hoog S."/>
            <person name="Bocca A.L."/>
            <person name="de Almeida S.R."/>
            <person name="Vasconcelos A.T."/>
            <person name="Felipe M.S."/>
        </authorList>
    </citation>
    <scope>NUCLEOTIDE SEQUENCE [LARGE SCALE GENOMIC DNA]</scope>
    <source>
        <strain evidence="3">KSF</strain>
    </source>
</reference>
<dbReference type="PANTHER" id="PTHR28015:SF1">
    <property type="entry name" value="ATP SYNTHASE ASSEMBLY FACTOR FMC1, MITOCHONDRIAL"/>
    <property type="match status" value="1"/>
</dbReference>
<feature type="region of interest" description="Disordered" evidence="1">
    <location>
        <begin position="43"/>
        <end position="63"/>
    </location>
</feature>
<feature type="compositionally biased region" description="Gly residues" evidence="1">
    <location>
        <begin position="118"/>
        <end position="137"/>
    </location>
</feature>
<accession>A0A1C1CXZ9</accession>
<comment type="caution">
    <text evidence="2">The sequence shown here is derived from an EMBL/GenBank/DDBJ whole genome shotgun (WGS) entry which is preliminary data.</text>
</comment>
<dbReference type="GO" id="GO:0005759">
    <property type="term" value="C:mitochondrial matrix"/>
    <property type="evidence" value="ECO:0007669"/>
    <property type="project" value="TreeGrafter"/>
</dbReference>
<proteinExistence type="predicted"/>
<name>A0A1C1CXZ9_9EURO</name>
<dbReference type="GO" id="GO:0033615">
    <property type="term" value="P:mitochondrial proton-transporting ATP synthase complex assembly"/>
    <property type="evidence" value="ECO:0007669"/>
    <property type="project" value="InterPro"/>
</dbReference>
<dbReference type="PANTHER" id="PTHR28015">
    <property type="entry name" value="ATP SYNTHASE ASSEMBLY FACTOR FMC1, MITOCHONDRIAL"/>
    <property type="match status" value="1"/>
</dbReference>
<dbReference type="VEuPathDB" id="FungiDB:CLCR_10991"/>
<feature type="compositionally biased region" description="Low complexity" evidence="1">
    <location>
        <begin position="50"/>
        <end position="63"/>
    </location>
</feature>
<protein>
    <submittedName>
        <fullName evidence="2">Putative ras guanyl-nucleotide exchange factor protein</fullName>
    </submittedName>
</protein>
<dbReference type="Pfam" id="PF13233">
    <property type="entry name" value="Complex1_LYR_2"/>
    <property type="match status" value="1"/>
</dbReference>
<dbReference type="OrthoDB" id="15893at2759"/>
<feature type="region of interest" description="Disordered" evidence="1">
    <location>
        <begin position="115"/>
        <end position="137"/>
    </location>
</feature>